<gene>
    <name evidence="1" type="ORF">DSO57_1018099</name>
</gene>
<dbReference type="EMBL" id="QTSX02002207">
    <property type="protein sequence ID" value="KAJ9077292.1"/>
    <property type="molecule type" value="Genomic_DNA"/>
</dbReference>
<sequence>MCMYNLLLLGQRDASVTPPQSDLSQRMLKLQLESFASGVEGADIVSWLQSTKTCPCICQVLEPMWVATVSGRLTGPATVWFTNWASQEIEVTWAAFRDTAKSRYSKTFLPIVVGNLLLAIKQTGSVPKYLAAAPKAVTNRHTMLLVRNCTISAILIWPSNNDNCEDLTGFAFEFGNSLLSVNGSVSIFTHSGIPYLPLYDPGMTSSPHAPLYHSVYLMSDCCPLSTI</sequence>
<proteinExistence type="predicted"/>
<dbReference type="Proteomes" id="UP001165960">
    <property type="component" value="Unassembled WGS sequence"/>
</dbReference>
<organism evidence="1 2">
    <name type="scientific">Entomophthora muscae</name>
    <dbReference type="NCBI Taxonomy" id="34485"/>
    <lineage>
        <taxon>Eukaryota</taxon>
        <taxon>Fungi</taxon>
        <taxon>Fungi incertae sedis</taxon>
        <taxon>Zoopagomycota</taxon>
        <taxon>Entomophthoromycotina</taxon>
        <taxon>Entomophthoromycetes</taxon>
        <taxon>Entomophthorales</taxon>
        <taxon>Entomophthoraceae</taxon>
        <taxon>Entomophthora</taxon>
    </lineage>
</organism>
<protein>
    <submittedName>
        <fullName evidence="1">Uncharacterized protein</fullName>
    </submittedName>
</protein>
<keyword evidence="2" id="KW-1185">Reference proteome</keyword>
<accession>A0ACC2TRZ5</accession>
<evidence type="ECO:0000313" key="1">
    <source>
        <dbReference type="EMBL" id="KAJ9077292.1"/>
    </source>
</evidence>
<evidence type="ECO:0000313" key="2">
    <source>
        <dbReference type="Proteomes" id="UP001165960"/>
    </source>
</evidence>
<comment type="caution">
    <text evidence="1">The sequence shown here is derived from an EMBL/GenBank/DDBJ whole genome shotgun (WGS) entry which is preliminary data.</text>
</comment>
<name>A0ACC2TRZ5_9FUNG</name>
<reference evidence="1" key="1">
    <citation type="submission" date="2022-04" db="EMBL/GenBank/DDBJ databases">
        <title>Genome of the entomopathogenic fungus Entomophthora muscae.</title>
        <authorList>
            <person name="Elya C."/>
            <person name="Lovett B.R."/>
            <person name="Lee E."/>
            <person name="Macias A.M."/>
            <person name="Hajek A.E."/>
            <person name="De Bivort B.L."/>
            <person name="Kasson M.T."/>
            <person name="De Fine Licht H.H."/>
            <person name="Stajich J.E."/>
        </authorList>
    </citation>
    <scope>NUCLEOTIDE SEQUENCE</scope>
    <source>
        <strain evidence="1">Berkeley</strain>
    </source>
</reference>